<evidence type="ECO:0000313" key="12">
    <source>
        <dbReference type="EMBL" id="GEQ12340.1"/>
    </source>
</evidence>
<dbReference type="OrthoDB" id="57886at2"/>
<comment type="caution">
    <text evidence="12">The sequence shown here is derived from an EMBL/GenBank/DDBJ whole genome shotgun (WGS) entry which is preliminary data.</text>
</comment>
<dbReference type="Pfam" id="PF00999">
    <property type="entry name" value="Na_H_Exchanger"/>
    <property type="match status" value="1"/>
</dbReference>
<keyword evidence="4 10" id="KW-0812">Transmembrane</keyword>
<comment type="similarity">
    <text evidence="10">Belongs to the monovalent cation:proton antiporter 1 (CPA1) transporter (TC 2.A.36) family.</text>
</comment>
<feature type="transmembrane region" description="Helical" evidence="10">
    <location>
        <begin position="130"/>
        <end position="150"/>
    </location>
</feature>
<proteinExistence type="inferred from homology"/>
<sequence length="650" mass="68837">MRLWTTLALGSPGADNVAVTFALTLVAIAVTVIVVARLCAPFGLPSPIALLVVGLVASVLPFVPDVSLEPDVVLLGLLPPLLYAAARGTSLVDIRANRRAIFGLSVGLVLFTTFGVALVAWWLLPITFPVAVALGAIVAPPDAVAATAVARGIGLPRRVTTILEGESLLNDATALVTLRTAIAAAGLATSHHGFASHGAVSVGSVVRDFGLAVVGGVGVGWVVFILIGVIRKHLTEAASDTALSFTAPFLSYLPAELLGASGVLAVVTTGLMLAHKAPVLQSAASRLSERVNWASITFLLENTVFLLIGLQLSRLVTDVRASEISLGRAAVVGVVVLVAVLLLRPLWLFPFTWLVDRLSSSDRAPLDVPSTAVTSWAGMRGVVTLAAALTLPESTDHRPALVLIALIVTIGTLALQSSTLPMLARALDVRGPDPREDALQEATVLRATTGAGLRALDAERDVDPSVAQDLRGNAELRVNNIWERLGTLGQREDETPSEARRRLRTVMLEAERDELLRIRDEDDVDHEILAGVMNQLDAEEAALSWTTAKAARLRDAELRAPDQVATACEHLESEPDCAVPTSTQGCVDCLREGMTWVHLRICTRCGNVGCCDSSEGQHASKHFATTQHPVMRSLEPGEAWRWCFVDGALG</sequence>
<feature type="transmembrane region" description="Helical" evidence="10">
    <location>
        <begin position="293"/>
        <end position="313"/>
    </location>
</feature>
<dbReference type="InterPro" id="IPR006153">
    <property type="entry name" value="Cation/H_exchanger_TM"/>
</dbReference>
<gene>
    <name evidence="12" type="ORF">KLO01_03870</name>
</gene>
<feature type="transmembrane region" description="Helical" evidence="10">
    <location>
        <begin position="368"/>
        <end position="389"/>
    </location>
</feature>
<evidence type="ECO:0000256" key="6">
    <source>
        <dbReference type="ARBA" id="ARBA00023053"/>
    </source>
</evidence>
<feature type="transmembrane region" description="Helical" evidence="10">
    <location>
        <begin position="72"/>
        <end position="89"/>
    </location>
</feature>
<protein>
    <submittedName>
        <fullName evidence="12">Na+/H+ antiporter</fullName>
    </submittedName>
</protein>
<evidence type="ECO:0000256" key="2">
    <source>
        <dbReference type="ARBA" id="ARBA00022448"/>
    </source>
</evidence>
<dbReference type="Gene3D" id="3.30.40.10">
    <property type="entry name" value="Zinc/RING finger domain, C3HC4 (zinc finger)"/>
    <property type="match status" value="1"/>
</dbReference>
<evidence type="ECO:0000256" key="9">
    <source>
        <dbReference type="ARBA" id="ARBA00023201"/>
    </source>
</evidence>
<dbReference type="InterPro" id="IPR001607">
    <property type="entry name" value="Znf_UBP"/>
</dbReference>
<feature type="transmembrane region" description="Helical" evidence="10">
    <location>
        <begin position="171"/>
        <end position="189"/>
    </location>
</feature>
<dbReference type="PROSITE" id="PS50271">
    <property type="entry name" value="ZF_UBP"/>
    <property type="match status" value="1"/>
</dbReference>
<dbReference type="Pfam" id="PF02148">
    <property type="entry name" value="zf-UBP"/>
    <property type="match status" value="1"/>
</dbReference>
<evidence type="ECO:0000256" key="5">
    <source>
        <dbReference type="ARBA" id="ARBA00022989"/>
    </source>
</evidence>
<dbReference type="InterPro" id="IPR004705">
    <property type="entry name" value="Cation/H_exchanger_CPA1_bac"/>
</dbReference>
<dbReference type="GO" id="GO:0015386">
    <property type="term" value="F:potassium:proton antiporter activity"/>
    <property type="evidence" value="ECO:0007669"/>
    <property type="project" value="TreeGrafter"/>
</dbReference>
<reference evidence="12 13" key="1">
    <citation type="submission" date="2019-07" db="EMBL/GenBank/DDBJ databases">
        <title>Whole genome shotgun sequence of Knoellia locipacati NBRC 109775.</title>
        <authorList>
            <person name="Hosoyama A."/>
            <person name="Uohara A."/>
            <person name="Ohji S."/>
            <person name="Ichikawa N."/>
        </authorList>
    </citation>
    <scope>NUCLEOTIDE SEQUENCE [LARGE SCALE GENOMIC DNA]</scope>
    <source>
        <strain evidence="12 13">NBRC 109775</strain>
    </source>
</reference>
<evidence type="ECO:0000256" key="1">
    <source>
        <dbReference type="ARBA" id="ARBA00004651"/>
    </source>
</evidence>
<keyword evidence="10" id="KW-0050">Antiport</keyword>
<dbReference type="GO" id="GO:0015385">
    <property type="term" value="F:sodium:proton antiporter activity"/>
    <property type="evidence" value="ECO:0007669"/>
    <property type="project" value="InterPro"/>
</dbReference>
<dbReference type="AlphaFoldDB" id="A0A512SWK3"/>
<dbReference type="EMBL" id="BKBA01000003">
    <property type="protein sequence ID" value="GEQ12340.1"/>
    <property type="molecule type" value="Genomic_DNA"/>
</dbReference>
<evidence type="ECO:0000256" key="7">
    <source>
        <dbReference type="ARBA" id="ARBA00023065"/>
    </source>
</evidence>
<dbReference type="Gene3D" id="6.10.140.1330">
    <property type="match status" value="1"/>
</dbReference>
<feature type="transmembrane region" description="Helical" evidence="10">
    <location>
        <begin position="101"/>
        <end position="124"/>
    </location>
</feature>
<dbReference type="PANTHER" id="PTHR10110:SF86">
    <property type="entry name" value="SODIUM_HYDROGEN EXCHANGER 7"/>
    <property type="match status" value="1"/>
</dbReference>
<feature type="domain" description="UBP-type" evidence="11">
    <location>
        <begin position="566"/>
        <end position="650"/>
    </location>
</feature>
<keyword evidence="2 10" id="KW-0813">Transport</keyword>
<feature type="transmembrane region" description="Helical" evidence="10">
    <location>
        <begin position="250"/>
        <end position="273"/>
    </location>
</feature>
<evidence type="ECO:0000256" key="8">
    <source>
        <dbReference type="ARBA" id="ARBA00023136"/>
    </source>
</evidence>
<evidence type="ECO:0000256" key="10">
    <source>
        <dbReference type="RuleBase" id="RU366002"/>
    </source>
</evidence>
<dbReference type="GO" id="GO:0005886">
    <property type="term" value="C:plasma membrane"/>
    <property type="evidence" value="ECO:0007669"/>
    <property type="project" value="UniProtKB-SubCell"/>
</dbReference>
<feature type="transmembrane region" description="Helical" evidence="10">
    <location>
        <begin position="325"/>
        <end position="348"/>
    </location>
</feature>
<keyword evidence="5 10" id="KW-1133">Transmembrane helix</keyword>
<feature type="transmembrane region" description="Helical" evidence="10">
    <location>
        <begin position="401"/>
        <end position="424"/>
    </location>
</feature>
<comment type="function">
    <text evidence="10">Na(+)/H(+) antiporter that extrudes sodium in exchange for external protons.</text>
</comment>
<dbReference type="GO" id="GO:0008270">
    <property type="term" value="F:zinc ion binding"/>
    <property type="evidence" value="ECO:0007669"/>
    <property type="project" value="InterPro"/>
</dbReference>
<dbReference type="InterPro" id="IPR013083">
    <property type="entry name" value="Znf_RING/FYVE/PHD"/>
</dbReference>
<accession>A0A512SWK3</accession>
<dbReference type="SUPFAM" id="SSF57850">
    <property type="entry name" value="RING/U-box"/>
    <property type="match status" value="1"/>
</dbReference>
<keyword evidence="8 10" id="KW-0472">Membrane</keyword>
<evidence type="ECO:0000256" key="4">
    <source>
        <dbReference type="ARBA" id="ARBA00022692"/>
    </source>
</evidence>
<keyword evidence="13" id="KW-1185">Reference proteome</keyword>
<dbReference type="PANTHER" id="PTHR10110">
    <property type="entry name" value="SODIUM/HYDROGEN EXCHANGER"/>
    <property type="match status" value="1"/>
</dbReference>
<evidence type="ECO:0000259" key="11">
    <source>
        <dbReference type="PROSITE" id="PS50271"/>
    </source>
</evidence>
<evidence type="ECO:0000256" key="3">
    <source>
        <dbReference type="ARBA" id="ARBA00022475"/>
    </source>
</evidence>
<dbReference type="InterPro" id="IPR018422">
    <property type="entry name" value="Cation/H_exchanger_CPA1"/>
</dbReference>
<keyword evidence="6 10" id="KW-0915">Sodium</keyword>
<comment type="subcellular location">
    <subcellularLocation>
        <location evidence="1 10">Cell membrane</location>
        <topology evidence="1 10">Multi-pass membrane protein</topology>
    </subcellularLocation>
</comment>
<dbReference type="GO" id="GO:0098719">
    <property type="term" value="P:sodium ion import across plasma membrane"/>
    <property type="evidence" value="ECO:0007669"/>
    <property type="project" value="TreeGrafter"/>
</dbReference>
<name>A0A512SWK3_9MICO</name>
<keyword evidence="3 10" id="KW-1003">Cell membrane</keyword>
<keyword evidence="7 10" id="KW-0406">Ion transport</keyword>
<dbReference type="GO" id="GO:0051453">
    <property type="term" value="P:regulation of intracellular pH"/>
    <property type="evidence" value="ECO:0007669"/>
    <property type="project" value="TreeGrafter"/>
</dbReference>
<dbReference type="NCBIfam" id="TIGR00831">
    <property type="entry name" value="a_cpa1"/>
    <property type="match status" value="1"/>
</dbReference>
<evidence type="ECO:0000313" key="13">
    <source>
        <dbReference type="Proteomes" id="UP000321793"/>
    </source>
</evidence>
<feature type="transmembrane region" description="Helical" evidence="10">
    <location>
        <begin position="209"/>
        <end position="230"/>
    </location>
</feature>
<feature type="transmembrane region" description="Helical" evidence="10">
    <location>
        <begin position="48"/>
        <end position="66"/>
    </location>
</feature>
<organism evidence="12 13">
    <name type="scientific">Knoellia locipacati</name>
    <dbReference type="NCBI Taxonomy" id="882824"/>
    <lineage>
        <taxon>Bacteria</taxon>
        <taxon>Bacillati</taxon>
        <taxon>Actinomycetota</taxon>
        <taxon>Actinomycetes</taxon>
        <taxon>Micrococcales</taxon>
        <taxon>Intrasporangiaceae</taxon>
        <taxon>Knoellia</taxon>
    </lineage>
</organism>
<feature type="transmembrane region" description="Helical" evidence="10">
    <location>
        <begin position="17"/>
        <end position="36"/>
    </location>
</feature>
<dbReference type="Proteomes" id="UP000321793">
    <property type="component" value="Unassembled WGS sequence"/>
</dbReference>
<keyword evidence="9 10" id="KW-0739">Sodium transport</keyword>